<proteinExistence type="inferred from homology"/>
<dbReference type="GO" id="GO:0005968">
    <property type="term" value="C:Rab-protein geranylgeranyltransferase complex"/>
    <property type="evidence" value="ECO:0007669"/>
    <property type="project" value="EnsemblFungi"/>
</dbReference>
<dbReference type="STRING" id="669874.A0A1E4U3E9"/>
<dbReference type="InterPro" id="IPR018203">
    <property type="entry name" value="GDP_dissociation_inhibitor"/>
</dbReference>
<dbReference type="GO" id="GO:0006612">
    <property type="term" value="P:protein targeting to membrane"/>
    <property type="evidence" value="ECO:0007669"/>
    <property type="project" value="EnsemblFungi"/>
</dbReference>
<name>A0A1E4U3E9_PACTA</name>
<accession>A0A1E4U3E9</accession>
<dbReference type="GO" id="GO:0031267">
    <property type="term" value="F:small GTPase binding"/>
    <property type="evidence" value="ECO:0007669"/>
    <property type="project" value="EnsemblFungi"/>
</dbReference>
<dbReference type="FunFam" id="1.10.405.10:FF:000003">
    <property type="entry name" value="Rab proteins geranylgeranyltransferase component A"/>
    <property type="match status" value="1"/>
</dbReference>
<evidence type="ECO:0000256" key="3">
    <source>
        <dbReference type="PIRNR" id="PIRNR037514"/>
    </source>
</evidence>
<dbReference type="SUPFAM" id="SSF51905">
    <property type="entry name" value="FAD/NAD(P)-binding domain"/>
    <property type="match status" value="1"/>
</dbReference>
<gene>
    <name evidence="6" type="ORF">PACTADRAFT_64622</name>
</gene>
<dbReference type="PIRSF" id="PIRSF037514">
    <property type="entry name" value="Rab_ger_ger_transf_A_fun"/>
    <property type="match status" value="1"/>
</dbReference>
<dbReference type="InterPro" id="IPR036188">
    <property type="entry name" value="FAD/NAD-bd_sf"/>
</dbReference>
<evidence type="ECO:0000256" key="5">
    <source>
        <dbReference type="SAM" id="MobiDB-lite"/>
    </source>
</evidence>
<dbReference type="GO" id="GO:0005829">
    <property type="term" value="C:cytosol"/>
    <property type="evidence" value="ECO:0007669"/>
    <property type="project" value="TreeGrafter"/>
</dbReference>
<dbReference type="Gene3D" id="1.10.405.10">
    <property type="entry name" value="Guanine Nucleotide Dissociation Inhibitor, domain 1"/>
    <property type="match status" value="1"/>
</dbReference>
<comment type="function">
    <text evidence="2">Substrate-binding subunit (component A) of the Rab geranylgeranyltransferase (GGTase) complex. Binds unprenylated Rab proteins and presents the substrate peptide to the catalytic component B. The component A is thought to be regenerated by transferring its prenylated Rab back to the donor membrane.</text>
</comment>
<feature type="compositionally biased region" description="Gly residues" evidence="5">
    <location>
        <begin position="610"/>
        <end position="619"/>
    </location>
</feature>
<feature type="region of interest" description="Disordered" evidence="5">
    <location>
        <begin position="600"/>
        <end position="652"/>
    </location>
</feature>
<dbReference type="Pfam" id="PF00996">
    <property type="entry name" value="GDI"/>
    <property type="match status" value="1"/>
</dbReference>
<dbReference type="GO" id="GO:0007264">
    <property type="term" value="P:small GTPase-mediated signal transduction"/>
    <property type="evidence" value="ECO:0007669"/>
    <property type="project" value="UniProtKB-UniRule"/>
</dbReference>
<dbReference type="OrthoDB" id="1923006at2759"/>
<feature type="compositionally biased region" description="Acidic residues" evidence="5">
    <location>
        <begin position="640"/>
        <end position="652"/>
    </location>
</feature>
<dbReference type="Gene3D" id="3.30.519.10">
    <property type="entry name" value="Guanine Nucleotide Dissociation Inhibitor, domain 2"/>
    <property type="match status" value="2"/>
</dbReference>
<organism evidence="6 7">
    <name type="scientific">Pachysolen tannophilus NRRL Y-2460</name>
    <dbReference type="NCBI Taxonomy" id="669874"/>
    <lineage>
        <taxon>Eukaryota</taxon>
        <taxon>Fungi</taxon>
        <taxon>Dikarya</taxon>
        <taxon>Ascomycota</taxon>
        <taxon>Saccharomycotina</taxon>
        <taxon>Pichiomycetes</taxon>
        <taxon>Pachysolenaceae</taxon>
        <taxon>Pachysolen</taxon>
    </lineage>
</organism>
<evidence type="ECO:0000256" key="1">
    <source>
        <dbReference type="ARBA" id="ARBA00005593"/>
    </source>
</evidence>
<evidence type="ECO:0000256" key="2">
    <source>
        <dbReference type="ARBA" id="ARBA00060123"/>
    </source>
</evidence>
<protein>
    <recommendedName>
        <fullName evidence="3">Rab proteins geranylgeranyltransferase</fullName>
    </recommendedName>
</protein>
<dbReference type="GO" id="GO:0016020">
    <property type="term" value="C:membrane"/>
    <property type="evidence" value="ECO:0007669"/>
    <property type="project" value="EnsemblFungi"/>
</dbReference>
<dbReference type="AlphaFoldDB" id="A0A1E4U3E9"/>
<dbReference type="GO" id="GO:0004663">
    <property type="term" value="F:Rab geranylgeranyltransferase activity"/>
    <property type="evidence" value="ECO:0007669"/>
    <property type="project" value="EnsemblFungi"/>
</dbReference>
<dbReference type="SUPFAM" id="SSF54373">
    <property type="entry name" value="FAD-linked reductases, C-terminal domain"/>
    <property type="match status" value="1"/>
</dbReference>
<sequence>MMSSVTEHRYLAERRPSVVERRLSVVQAQAQAQARAQVQAQAQAQAQNQNQNQVQGGVIPSLAGLEEPAMEGTPEKCDVVICGTGLVESVLAAALAWQGSSVLHIDSHPYYGDTCSTLTIDQIKAWVDNVNQHNNGFKGFSDALLYIPRPQDLNSKDYGIDLTPRILFAKSDLLSLLIKSRVYKYLEFQPLSTYHTYENDSFEKLASTKEDIFTDQTLSLTTKRYLMKFMKFVFDYENQKDQWINYSKKPFIQFIQEKFNLAKPQVNELVYSIGLTSTPDILTPAGLSRVKRYLSSFEVYGSFPVMFSKYGGPGEISQGFCRSAAVAGATYKLDTGLVSYDPNSKIAIFTDGSKVHVTEKIICSPSQAPENAKFVPDQPHQITRLIAIVKKSCKEWMTENESGCIIVFPTNSLPTANKYPVQILIQSGGSGICPVGQSVWYLSTIETGNRARKDLETALNKLEESLLRESEEDGFDVSLDEQDVFIRSDGLPVINSVKLGKSFKDFIPKQNIQCLFKLLFTQHSAIPPFGIVRPKLFDHNKKEEDINSTLAAPDHGVVYSNMPSSEISYDGIVTEAKLLYEKIVGDDEDFFEVDFEDDDDEQVMQHPGGVSTGDNGGLGQIDDSSSTAHAGRDSSNEQAIADDGDIEMEFDL</sequence>
<dbReference type="PANTHER" id="PTHR11787:SF4">
    <property type="entry name" value="CHM, RAB ESCORT PROTEIN 1"/>
    <property type="match status" value="1"/>
</dbReference>
<dbReference type="PRINTS" id="PR00891">
    <property type="entry name" value="RABGDIREP"/>
</dbReference>
<keyword evidence="7" id="KW-1185">Reference proteome</keyword>
<dbReference type="Gene3D" id="3.50.50.60">
    <property type="entry name" value="FAD/NAD(P)-binding domain"/>
    <property type="match status" value="1"/>
</dbReference>
<dbReference type="GO" id="GO:0006888">
    <property type="term" value="P:endoplasmic reticulum to Golgi vesicle-mediated transport"/>
    <property type="evidence" value="ECO:0007669"/>
    <property type="project" value="EnsemblFungi"/>
</dbReference>
<dbReference type="PRINTS" id="PR00894">
    <property type="entry name" value="YEASTMRS6P"/>
</dbReference>
<dbReference type="PANTHER" id="PTHR11787">
    <property type="entry name" value="RAB GDP-DISSOCIATION INHIBITOR"/>
    <property type="match status" value="1"/>
</dbReference>
<feature type="coiled-coil region" evidence="4">
    <location>
        <begin position="445"/>
        <end position="472"/>
    </location>
</feature>
<keyword evidence="4" id="KW-0175">Coiled coil</keyword>
<comment type="similarity">
    <text evidence="1 3">Belongs to the Rab GDI family.</text>
</comment>
<dbReference type="GO" id="GO:0005634">
    <property type="term" value="C:nucleus"/>
    <property type="evidence" value="ECO:0007669"/>
    <property type="project" value="TreeGrafter"/>
</dbReference>
<reference evidence="7" key="1">
    <citation type="submission" date="2016-05" db="EMBL/GenBank/DDBJ databases">
        <title>Comparative genomics of biotechnologically important yeasts.</title>
        <authorList>
            <consortium name="DOE Joint Genome Institute"/>
            <person name="Riley R."/>
            <person name="Haridas S."/>
            <person name="Wolfe K.H."/>
            <person name="Lopes M.R."/>
            <person name="Hittinger C.T."/>
            <person name="Goker M."/>
            <person name="Salamov A."/>
            <person name="Wisecaver J."/>
            <person name="Long T.M."/>
            <person name="Aerts A.L."/>
            <person name="Barry K."/>
            <person name="Choi C."/>
            <person name="Clum A."/>
            <person name="Coughlan A.Y."/>
            <person name="Deshpande S."/>
            <person name="Douglass A.P."/>
            <person name="Hanson S.J."/>
            <person name="Klenk H.-P."/>
            <person name="Labutti K."/>
            <person name="Lapidus A."/>
            <person name="Lindquist E."/>
            <person name="Lipzen A."/>
            <person name="Meier-Kolthoff J.P."/>
            <person name="Ohm R.A."/>
            <person name="Otillar R.P."/>
            <person name="Pangilinan J."/>
            <person name="Peng Y."/>
            <person name="Rokas A."/>
            <person name="Rosa C.A."/>
            <person name="Scheuner C."/>
            <person name="Sibirny A.A."/>
            <person name="Slot J.C."/>
            <person name="Stielow J.B."/>
            <person name="Sun H."/>
            <person name="Kurtzman C.P."/>
            <person name="Blackwell M."/>
            <person name="Grigoriev I.V."/>
            <person name="Jeffries T.W."/>
        </authorList>
    </citation>
    <scope>NUCLEOTIDE SEQUENCE [LARGE SCALE GENOMIC DNA]</scope>
    <source>
        <strain evidence="7">NRRL Y-2460</strain>
    </source>
</reference>
<dbReference type="InterPro" id="IPR017230">
    <property type="entry name" value="Mrs6"/>
</dbReference>
<evidence type="ECO:0000313" key="7">
    <source>
        <dbReference type="Proteomes" id="UP000094236"/>
    </source>
</evidence>
<evidence type="ECO:0000313" key="6">
    <source>
        <dbReference type="EMBL" id="ODV98535.1"/>
    </source>
</evidence>
<evidence type="ECO:0000256" key="4">
    <source>
        <dbReference type="SAM" id="Coils"/>
    </source>
</evidence>
<dbReference type="Proteomes" id="UP000094236">
    <property type="component" value="Unassembled WGS sequence"/>
</dbReference>
<dbReference type="EMBL" id="KV454011">
    <property type="protein sequence ID" value="ODV98535.1"/>
    <property type="molecule type" value="Genomic_DNA"/>
</dbReference>
<dbReference type="GO" id="GO:0005092">
    <property type="term" value="F:GDP-dissociation inhibitor activity"/>
    <property type="evidence" value="ECO:0007669"/>
    <property type="project" value="UniProtKB-UniRule"/>
</dbReference>